<dbReference type="PANTHER" id="PTHR24092:SF180">
    <property type="entry name" value="PHOSPHOLIPID-TRANSPORTING ATPASE DNF1-RELATED"/>
    <property type="match status" value="1"/>
</dbReference>
<dbReference type="EMBL" id="JARIHO010000102">
    <property type="protein sequence ID" value="KAJ7303811.1"/>
    <property type="molecule type" value="Genomic_DNA"/>
</dbReference>
<keyword evidence="2" id="KW-0813">Transport</keyword>
<evidence type="ECO:0000313" key="5">
    <source>
        <dbReference type="EMBL" id="KAJ7303811.1"/>
    </source>
</evidence>
<evidence type="ECO:0000256" key="2">
    <source>
        <dbReference type="ARBA" id="ARBA00022448"/>
    </source>
</evidence>
<sequence length="163" mass="19093">MDDALDRRYNYDNDEDIDPELRLRTVRTAHSAIAESIVADTRQTRRRRRFWGARSEKTRHGHHPEEADPVKAKQEGRGRPEGKRRNVYVNTPLPRGELDSSGDPLVRYPRNKVRTTKYTILTFIPRNLWEQFRRIANLFFLTLVVLQRTSILSISSMSHIPAL</sequence>
<evidence type="ECO:0000259" key="4">
    <source>
        <dbReference type="Pfam" id="PF16209"/>
    </source>
</evidence>
<dbReference type="Proteomes" id="UP001218218">
    <property type="component" value="Unassembled WGS sequence"/>
</dbReference>
<reference evidence="5" key="1">
    <citation type="submission" date="2023-03" db="EMBL/GenBank/DDBJ databases">
        <title>Massive genome expansion in bonnet fungi (Mycena s.s.) driven by repeated elements and novel gene families across ecological guilds.</title>
        <authorList>
            <consortium name="Lawrence Berkeley National Laboratory"/>
            <person name="Harder C.B."/>
            <person name="Miyauchi S."/>
            <person name="Viragh M."/>
            <person name="Kuo A."/>
            <person name="Thoen E."/>
            <person name="Andreopoulos B."/>
            <person name="Lu D."/>
            <person name="Skrede I."/>
            <person name="Drula E."/>
            <person name="Henrissat B."/>
            <person name="Morin E."/>
            <person name="Kohler A."/>
            <person name="Barry K."/>
            <person name="LaButti K."/>
            <person name="Morin E."/>
            <person name="Salamov A."/>
            <person name="Lipzen A."/>
            <person name="Mereny Z."/>
            <person name="Hegedus B."/>
            <person name="Baldrian P."/>
            <person name="Stursova M."/>
            <person name="Weitz H."/>
            <person name="Taylor A."/>
            <person name="Grigoriev I.V."/>
            <person name="Nagy L.G."/>
            <person name="Martin F."/>
            <person name="Kauserud H."/>
        </authorList>
    </citation>
    <scope>NUCLEOTIDE SEQUENCE</scope>
    <source>
        <strain evidence="5">CBHHK002</strain>
    </source>
</reference>
<gene>
    <name evidence="5" type="ORF">DFH08DRAFT_721804</name>
</gene>
<evidence type="ECO:0000313" key="6">
    <source>
        <dbReference type="Proteomes" id="UP001218218"/>
    </source>
</evidence>
<dbReference type="Pfam" id="PF16209">
    <property type="entry name" value="PhoLip_ATPase_N"/>
    <property type="match status" value="1"/>
</dbReference>
<name>A0AAD6Z277_9AGAR</name>
<dbReference type="AlphaFoldDB" id="A0AAD6Z277"/>
<dbReference type="GO" id="GO:0045332">
    <property type="term" value="P:phospholipid translocation"/>
    <property type="evidence" value="ECO:0007669"/>
    <property type="project" value="TreeGrafter"/>
</dbReference>
<evidence type="ECO:0000256" key="3">
    <source>
        <dbReference type="SAM" id="MobiDB-lite"/>
    </source>
</evidence>
<feature type="domain" description="P-type ATPase N-terminal" evidence="4">
    <location>
        <begin position="106"/>
        <end position="154"/>
    </location>
</feature>
<dbReference type="GO" id="GO:0140326">
    <property type="term" value="F:ATPase-coupled intramembrane lipid transporter activity"/>
    <property type="evidence" value="ECO:0007669"/>
    <property type="project" value="TreeGrafter"/>
</dbReference>
<proteinExistence type="predicted"/>
<dbReference type="GO" id="GO:0012505">
    <property type="term" value="C:endomembrane system"/>
    <property type="evidence" value="ECO:0007669"/>
    <property type="project" value="UniProtKB-SubCell"/>
</dbReference>
<evidence type="ECO:0000256" key="1">
    <source>
        <dbReference type="ARBA" id="ARBA00004308"/>
    </source>
</evidence>
<dbReference type="InterPro" id="IPR032631">
    <property type="entry name" value="P-type_ATPase_N"/>
</dbReference>
<keyword evidence="6" id="KW-1185">Reference proteome</keyword>
<feature type="region of interest" description="Disordered" evidence="3">
    <location>
        <begin position="52"/>
        <end position="104"/>
    </location>
</feature>
<comment type="caution">
    <text evidence="5">The sequence shown here is derived from an EMBL/GenBank/DDBJ whole genome shotgun (WGS) entry which is preliminary data.</text>
</comment>
<organism evidence="5 6">
    <name type="scientific">Mycena albidolilacea</name>
    <dbReference type="NCBI Taxonomy" id="1033008"/>
    <lineage>
        <taxon>Eukaryota</taxon>
        <taxon>Fungi</taxon>
        <taxon>Dikarya</taxon>
        <taxon>Basidiomycota</taxon>
        <taxon>Agaricomycotina</taxon>
        <taxon>Agaricomycetes</taxon>
        <taxon>Agaricomycetidae</taxon>
        <taxon>Agaricales</taxon>
        <taxon>Marasmiineae</taxon>
        <taxon>Mycenaceae</taxon>
        <taxon>Mycena</taxon>
    </lineage>
</organism>
<accession>A0AAD6Z277</accession>
<protein>
    <recommendedName>
        <fullName evidence="4">P-type ATPase N-terminal domain-containing protein</fullName>
    </recommendedName>
</protein>
<dbReference type="PANTHER" id="PTHR24092">
    <property type="entry name" value="PROBABLE PHOSPHOLIPID-TRANSPORTING ATPASE"/>
    <property type="match status" value="1"/>
</dbReference>
<dbReference type="GO" id="GO:0005886">
    <property type="term" value="C:plasma membrane"/>
    <property type="evidence" value="ECO:0007669"/>
    <property type="project" value="TreeGrafter"/>
</dbReference>
<feature type="compositionally biased region" description="Basic and acidic residues" evidence="3">
    <location>
        <begin position="54"/>
        <end position="84"/>
    </location>
</feature>
<comment type="subcellular location">
    <subcellularLocation>
        <location evidence="1">Endomembrane system</location>
    </subcellularLocation>
</comment>